<dbReference type="PANTHER" id="PTHR14218">
    <property type="entry name" value="PROTEASE S8 TRIPEPTIDYL PEPTIDASE I CLN2"/>
    <property type="match status" value="1"/>
</dbReference>
<evidence type="ECO:0000256" key="8">
    <source>
        <dbReference type="ARBA" id="ARBA00022729"/>
    </source>
</evidence>
<feature type="domain" description="Peptidase S53" evidence="17">
    <location>
        <begin position="212"/>
        <end position="602"/>
    </location>
</feature>
<proteinExistence type="predicted"/>
<feature type="binding site" evidence="15">
    <location>
        <position position="545"/>
    </location>
    <ligand>
        <name>Ca(2+)</name>
        <dbReference type="ChEBI" id="CHEBI:29108"/>
    </ligand>
</feature>
<dbReference type="OrthoDB" id="409122at2759"/>
<dbReference type="Pfam" id="PF00082">
    <property type="entry name" value="Peptidase_S8"/>
    <property type="match status" value="1"/>
</dbReference>
<comment type="caution">
    <text evidence="18">The sequence shown here is derived from an EMBL/GenBank/DDBJ whole genome shotgun (WGS) entry which is preliminary data.</text>
</comment>
<dbReference type="Pfam" id="PF09286">
    <property type="entry name" value="Pro-kuma_activ"/>
    <property type="match status" value="1"/>
</dbReference>
<evidence type="ECO:0000256" key="9">
    <source>
        <dbReference type="ARBA" id="ARBA00022801"/>
    </source>
</evidence>
<dbReference type="CDD" id="cd04056">
    <property type="entry name" value="Peptidases_S53"/>
    <property type="match status" value="1"/>
</dbReference>
<feature type="chain" id="PRO_5017444688" description="tripeptidyl-peptidase II" evidence="16">
    <location>
        <begin position="26"/>
        <end position="602"/>
    </location>
</feature>
<dbReference type="GO" id="GO:0008240">
    <property type="term" value="F:tripeptidyl-peptidase activity"/>
    <property type="evidence" value="ECO:0007669"/>
    <property type="project" value="UniProtKB-EC"/>
</dbReference>
<keyword evidence="9 15" id="KW-0378">Hydrolase</keyword>
<dbReference type="CDD" id="cd11377">
    <property type="entry name" value="Pro-peptidase_S53"/>
    <property type="match status" value="1"/>
</dbReference>
<evidence type="ECO:0000256" key="14">
    <source>
        <dbReference type="ARBA" id="ARBA00023180"/>
    </source>
</evidence>
<sequence>MLSSLLNRGAVSLALLSLFTSSAAGEVFEKLREVPEGWKYADTPSGSQSIRLQIALQQQDVDGFEQAVMEMSTPGHPSYGKHFETHEEMKRMLLPSDDAVNSVRSWLESAGITDIEEDSDWINFRTTVDIANSLLDTEFKYYANEVKDIRRLRTLQYSVPESVAAHINMVQPTTRFGQIHPNHATHYSQPIDIEHFKAAALSPDNLTNCNEVITPQCIKSLYNIGDYQASAESGSKLGFSSYLEESARYSDLELFEEDIAQYAKGQNFTVVTYNGGVNDQTSTKDSGEANLDLQYILGVGAPLPVTEFITGGRGPLVPDLDQPNLSDNQNEPYLEFLQNVLKLPKKDLPQVISTSYGEDEQSVPASYARSVCNLYAQLGSRGVSVIFSSGDSGVGSACMTNDGTNRTHFPPQYPASCPWVTSVGGTEHTSPERATFFSSGGFSDLWRRPRYQEMAVRSYLHKLGDKFEGLFNPHGRAFPDVAGQSVNYAVYDQGQLKGYQGTSCSAPMFGAVVGLLNDARMRHHKPPMGFLNPFLYSVGRPGLNDITHGGTTGCDGHSRFHGPPNGSPVVPFASWNATSGWDPATGLGTPNFETLKQLALFF</sequence>
<reference evidence="19" key="1">
    <citation type="submission" date="2017-02" db="EMBL/GenBank/DDBJ databases">
        <authorList>
            <person name="Tafer H."/>
            <person name="Lopandic K."/>
        </authorList>
    </citation>
    <scope>NUCLEOTIDE SEQUENCE [LARGE SCALE GENOMIC DNA]</scope>
    <source>
        <strain evidence="19">CBS 366.77</strain>
    </source>
</reference>
<dbReference type="EMBL" id="MVGC01000332">
    <property type="protein sequence ID" value="RJE20175.1"/>
    <property type="molecule type" value="Genomic_DNA"/>
</dbReference>
<dbReference type="Proteomes" id="UP000266188">
    <property type="component" value="Unassembled WGS sequence"/>
</dbReference>
<dbReference type="InterPro" id="IPR030400">
    <property type="entry name" value="Sedolisin_dom"/>
</dbReference>
<organism evidence="18 19">
    <name type="scientific">Aspergillus sclerotialis</name>
    <dbReference type="NCBI Taxonomy" id="2070753"/>
    <lineage>
        <taxon>Eukaryota</taxon>
        <taxon>Fungi</taxon>
        <taxon>Dikarya</taxon>
        <taxon>Ascomycota</taxon>
        <taxon>Pezizomycotina</taxon>
        <taxon>Eurotiomycetes</taxon>
        <taxon>Eurotiomycetidae</taxon>
        <taxon>Eurotiales</taxon>
        <taxon>Aspergillaceae</taxon>
        <taxon>Aspergillus</taxon>
        <taxon>Aspergillus subgen. Polypaecilum</taxon>
    </lineage>
</organism>
<keyword evidence="11 15" id="KW-0106">Calcium</keyword>
<feature type="active site" description="Charge relay system" evidence="15">
    <location>
        <position position="503"/>
    </location>
</feature>
<evidence type="ECO:0000313" key="18">
    <source>
        <dbReference type="EMBL" id="RJE20175.1"/>
    </source>
</evidence>
<dbReference type="EC" id="3.4.14.10" evidence="4"/>
<evidence type="ECO:0000256" key="12">
    <source>
        <dbReference type="ARBA" id="ARBA00023026"/>
    </source>
</evidence>
<evidence type="ECO:0000256" key="6">
    <source>
        <dbReference type="ARBA" id="ARBA00022670"/>
    </source>
</evidence>
<comment type="cofactor">
    <cofactor evidence="15">
        <name>Ca(2+)</name>
        <dbReference type="ChEBI" id="CHEBI:29108"/>
    </cofactor>
    <text evidence="15">Binds 1 Ca(2+) ion per subunit.</text>
</comment>
<keyword evidence="14" id="KW-0325">Glycoprotein</keyword>
<feature type="binding site" evidence="15">
    <location>
        <position position="546"/>
    </location>
    <ligand>
        <name>Ca(2+)</name>
        <dbReference type="ChEBI" id="CHEBI:29108"/>
    </ligand>
</feature>
<dbReference type="InterPro" id="IPR050819">
    <property type="entry name" value="Tripeptidyl-peptidase_I"/>
</dbReference>
<dbReference type="GO" id="GO:0004252">
    <property type="term" value="F:serine-type endopeptidase activity"/>
    <property type="evidence" value="ECO:0007669"/>
    <property type="project" value="UniProtKB-UniRule"/>
</dbReference>
<evidence type="ECO:0000259" key="17">
    <source>
        <dbReference type="PROSITE" id="PS51695"/>
    </source>
</evidence>
<dbReference type="InterPro" id="IPR015366">
    <property type="entry name" value="S53_propep"/>
</dbReference>
<evidence type="ECO:0000256" key="1">
    <source>
        <dbReference type="ARBA" id="ARBA00001910"/>
    </source>
</evidence>
<feature type="binding site" evidence="15">
    <location>
        <position position="580"/>
    </location>
    <ligand>
        <name>Ca(2+)</name>
        <dbReference type="ChEBI" id="CHEBI:29108"/>
    </ligand>
</feature>
<feature type="binding site" evidence="15">
    <location>
        <position position="582"/>
    </location>
    <ligand>
        <name>Ca(2+)</name>
        <dbReference type="ChEBI" id="CHEBI:29108"/>
    </ligand>
</feature>
<dbReference type="Gene3D" id="3.40.50.200">
    <property type="entry name" value="Peptidase S8/S53 domain"/>
    <property type="match status" value="1"/>
</dbReference>
<keyword evidence="12" id="KW-0843">Virulence</keyword>
<evidence type="ECO:0000256" key="16">
    <source>
        <dbReference type="SAM" id="SignalP"/>
    </source>
</evidence>
<dbReference type="PROSITE" id="PS51695">
    <property type="entry name" value="SEDOLISIN"/>
    <property type="match status" value="1"/>
</dbReference>
<dbReference type="FunFam" id="3.40.50.200:FF:000015">
    <property type="entry name" value="Tripeptidyl peptidase A"/>
    <property type="match status" value="1"/>
</dbReference>
<evidence type="ECO:0000256" key="4">
    <source>
        <dbReference type="ARBA" id="ARBA00012462"/>
    </source>
</evidence>
<keyword evidence="19" id="KW-1185">Reference proteome</keyword>
<evidence type="ECO:0000256" key="5">
    <source>
        <dbReference type="ARBA" id="ARBA00022525"/>
    </source>
</evidence>
<accession>A0A3A2ZQJ4</accession>
<comment type="function">
    <text evidence="2">Secreted tripeptidyl-peptidase which degrades proteins at acidic pHs and is involved in virulence.</text>
</comment>
<protein>
    <recommendedName>
        <fullName evidence="4">tripeptidyl-peptidase II</fullName>
        <ecNumber evidence="4">3.4.14.10</ecNumber>
    </recommendedName>
</protein>
<feature type="active site" description="Charge relay system" evidence="15">
    <location>
        <position position="288"/>
    </location>
</feature>
<evidence type="ECO:0000256" key="3">
    <source>
        <dbReference type="ARBA" id="ARBA00004239"/>
    </source>
</evidence>
<evidence type="ECO:0000256" key="15">
    <source>
        <dbReference type="PROSITE-ProRule" id="PRU01032"/>
    </source>
</evidence>
<keyword evidence="6 15" id="KW-0645">Protease</keyword>
<evidence type="ECO:0000256" key="2">
    <source>
        <dbReference type="ARBA" id="ARBA00002451"/>
    </source>
</evidence>
<dbReference type="SMART" id="SM00944">
    <property type="entry name" value="Pro-kuma_activ"/>
    <property type="match status" value="1"/>
</dbReference>
<dbReference type="AlphaFoldDB" id="A0A3A2ZQJ4"/>
<dbReference type="SUPFAM" id="SSF52743">
    <property type="entry name" value="Subtilisin-like"/>
    <property type="match status" value="1"/>
</dbReference>
<comment type="catalytic activity">
    <reaction evidence="1">
        <text>Release of an N-terminal tripeptide from a polypeptide.</text>
        <dbReference type="EC" id="3.4.14.10"/>
    </reaction>
</comment>
<dbReference type="InterPro" id="IPR036852">
    <property type="entry name" value="Peptidase_S8/S53_dom_sf"/>
</dbReference>
<gene>
    <name evidence="18" type="ORF">PHISCL_07492</name>
</gene>
<keyword evidence="7 15" id="KW-0479">Metal-binding</keyword>
<dbReference type="GO" id="GO:0006508">
    <property type="term" value="P:proteolysis"/>
    <property type="evidence" value="ECO:0007669"/>
    <property type="project" value="UniProtKB-KW"/>
</dbReference>
<keyword evidence="13" id="KW-0865">Zymogen</keyword>
<keyword evidence="5" id="KW-0964">Secreted</keyword>
<keyword evidence="8 16" id="KW-0732">Signal</keyword>
<dbReference type="GO" id="GO:0005576">
    <property type="term" value="C:extracellular region"/>
    <property type="evidence" value="ECO:0007669"/>
    <property type="project" value="UniProtKB-SubCell"/>
</dbReference>
<feature type="signal peptide" evidence="16">
    <location>
        <begin position="1"/>
        <end position="25"/>
    </location>
</feature>
<dbReference type="GO" id="GO:0046872">
    <property type="term" value="F:metal ion binding"/>
    <property type="evidence" value="ECO:0007669"/>
    <property type="project" value="UniProtKB-UniRule"/>
</dbReference>
<dbReference type="PANTHER" id="PTHR14218:SF15">
    <property type="entry name" value="TRIPEPTIDYL-PEPTIDASE 1"/>
    <property type="match status" value="1"/>
</dbReference>
<evidence type="ECO:0000256" key="11">
    <source>
        <dbReference type="ARBA" id="ARBA00022837"/>
    </source>
</evidence>
<dbReference type="STRING" id="2070753.A0A3A2ZQJ4"/>
<feature type="active site" description="Charge relay system" evidence="15">
    <location>
        <position position="292"/>
    </location>
</feature>
<comment type="subcellular location">
    <subcellularLocation>
        <location evidence="3">Secreted</location>
        <location evidence="3">Extracellular space</location>
    </subcellularLocation>
</comment>
<name>A0A3A2ZQJ4_9EURO</name>
<dbReference type="SUPFAM" id="SSF54897">
    <property type="entry name" value="Protease propeptides/inhibitors"/>
    <property type="match status" value="1"/>
</dbReference>
<dbReference type="InterPro" id="IPR000209">
    <property type="entry name" value="Peptidase_S8/S53_dom"/>
</dbReference>
<evidence type="ECO:0000256" key="10">
    <source>
        <dbReference type="ARBA" id="ARBA00022825"/>
    </source>
</evidence>
<evidence type="ECO:0000256" key="13">
    <source>
        <dbReference type="ARBA" id="ARBA00023145"/>
    </source>
</evidence>
<evidence type="ECO:0000256" key="7">
    <source>
        <dbReference type="ARBA" id="ARBA00022723"/>
    </source>
</evidence>
<evidence type="ECO:0000313" key="19">
    <source>
        <dbReference type="Proteomes" id="UP000266188"/>
    </source>
</evidence>
<keyword evidence="10 15" id="KW-0720">Serine protease</keyword>